<keyword evidence="3 13" id="KW-0245">EGF-like domain</keyword>
<dbReference type="PROSITE" id="PS50835">
    <property type="entry name" value="IG_LIKE"/>
    <property type="match status" value="1"/>
</dbReference>
<evidence type="ECO:0000259" key="17">
    <source>
        <dbReference type="PROSITE" id="PS50026"/>
    </source>
</evidence>
<keyword evidence="8 14" id="KW-0067">ATP-binding</keyword>
<protein>
    <submittedName>
        <fullName evidence="20">Wall-associated receptor kinase 17-like</fullName>
    </submittedName>
</protein>
<evidence type="ECO:0000313" key="20">
    <source>
        <dbReference type="RefSeq" id="XP_056690467.1"/>
    </source>
</evidence>
<dbReference type="PANTHER" id="PTHR27005:SF492">
    <property type="entry name" value="LOW QUALITY PROTEIN: WALL-ASSOCIATED RECEPTOR KINASE-LIKE 1"/>
    <property type="match status" value="1"/>
</dbReference>
<evidence type="ECO:0000256" key="14">
    <source>
        <dbReference type="PROSITE-ProRule" id="PRU10141"/>
    </source>
</evidence>
<dbReference type="InterPro" id="IPR011009">
    <property type="entry name" value="Kinase-like_dom_sf"/>
</dbReference>
<dbReference type="InterPro" id="IPR001881">
    <property type="entry name" value="EGF-like_Ca-bd_dom"/>
</dbReference>
<dbReference type="InterPro" id="IPR000152">
    <property type="entry name" value="EGF-type_Asp/Asn_hydroxyl_site"/>
</dbReference>
<evidence type="ECO:0000256" key="6">
    <source>
        <dbReference type="ARBA" id="ARBA00022741"/>
    </source>
</evidence>
<dbReference type="PROSITE" id="PS00108">
    <property type="entry name" value="PROTEIN_KINASE_ST"/>
    <property type="match status" value="1"/>
</dbReference>
<feature type="domain" description="Protein kinase" evidence="16">
    <location>
        <begin position="445"/>
        <end position="719"/>
    </location>
</feature>
<dbReference type="RefSeq" id="XP_056690467.1">
    <property type="nucleotide sequence ID" value="XM_056834489.1"/>
</dbReference>
<evidence type="ECO:0000256" key="4">
    <source>
        <dbReference type="ARBA" id="ARBA00022679"/>
    </source>
</evidence>
<reference evidence="19" key="1">
    <citation type="journal article" date="2021" name="Nat. Commun.">
        <title>Genomic analyses provide insights into spinach domestication and the genetic basis of agronomic traits.</title>
        <authorList>
            <person name="Cai X."/>
            <person name="Sun X."/>
            <person name="Xu C."/>
            <person name="Sun H."/>
            <person name="Wang X."/>
            <person name="Ge C."/>
            <person name="Zhang Z."/>
            <person name="Wang Q."/>
            <person name="Fei Z."/>
            <person name="Jiao C."/>
            <person name="Wang Q."/>
        </authorList>
    </citation>
    <scope>NUCLEOTIDE SEQUENCE [LARGE SCALE GENOMIC DNA]</scope>
    <source>
        <strain evidence="19">cv. Varoflay</strain>
    </source>
</reference>
<evidence type="ECO:0000256" key="13">
    <source>
        <dbReference type="PROSITE-ProRule" id="PRU00076"/>
    </source>
</evidence>
<dbReference type="SMART" id="SM00179">
    <property type="entry name" value="EGF_CA"/>
    <property type="match status" value="2"/>
</dbReference>
<dbReference type="Pfam" id="PF13947">
    <property type="entry name" value="GUB_WAK_bind"/>
    <property type="match status" value="1"/>
</dbReference>
<evidence type="ECO:0000256" key="15">
    <source>
        <dbReference type="SAM" id="Phobius"/>
    </source>
</evidence>
<evidence type="ECO:0000256" key="8">
    <source>
        <dbReference type="ARBA" id="ARBA00022840"/>
    </source>
</evidence>
<feature type="domain" description="EGF-like" evidence="17">
    <location>
        <begin position="276"/>
        <end position="320"/>
    </location>
</feature>
<dbReference type="Proteomes" id="UP000813463">
    <property type="component" value="Chromosome 1"/>
</dbReference>
<evidence type="ECO:0000256" key="1">
    <source>
        <dbReference type="ARBA" id="ARBA00004479"/>
    </source>
</evidence>
<dbReference type="InterPro" id="IPR049883">
    <property type="entry name" value="NOTCH1_EGF-like"/>
</dbReference>
<evidence type="ECO:0000256" key="7">
    <source>
        <dbReference type="ARBA" id="ARBA00022777"/>
    </source>
</evidence>
<accession>A0ABM3R4D3</accession>
<keyword evidence="7" id="KW-0418">Kinase</keyword>
<dbReference type="PROSITE" id="PS00107">
    <property type="entry name" value="PROTEIN_KINASE_ATP"/>
    <property type="match status" value="1"/>
</dbReference>
<dbReference type="InterPro" id="IPR000719">
    <property type="entry name" value="Prot_kinase_dom"/>
</dbReference>
<dbReference type="Pfam" id="PF07714">
    <property type="entry name" value="PK_Tyr_Ser-Thr"/>
    <property type="match status" value="1"/>
</dbReference>
<keyword evidence="6 14" id="KW-0547">Nucleotide-binding</keyword>
<keyword evidence="10" id="KW-0325">Glycoprotein</keyword>
<organism evidence="19 20">
    <name type="scientific">Spinacia oleracea</name>
    <name type="common">Spinach</name>
    <dbReference type="NCBI Taxonomy" id="3562"/>
    <lineage>
        <taxon>Eukaryota</taxon>
        <taxon>Viridiplantae</taxon>
        <taxon>Streptophyta</taxon>
        <taxon>Embryophyta</taxon>
        <taxon>Tracheophyta</taxon>
        <taxon>Spermatophyta</taxon>
        <taxon>Magnoliopsida</taxon>
        <taxon>eudicotyledons</taxon>
        <taxon>Gunneridae</taxon>
        <taxon>Pentapetalae</taxon>
        <taxon>Caryophyllales</taxon>
        <taxon>Chenopodiaceae</taxon>
        <taxon>Chenopodioideae</taxon>
        <taxon>Anserineae</taxon>
        <taxon>Spinacia</taxon>
    </lineage>
</organism>
<feature type="transmembrane region" description="Helical" evidence="15">
    <location>
        <begin position="372"/>
        <end position="394"/>
    </location>
</feature>
<feature type="binding site" evidence="14">
    <location>
        <position position="474"/>
    </location>
    <ligand>
        <name>ATP</name>
        <dbReference type="ChEBI" id="CHEBI:30616"/>
    </ligand>
</feature>
<dbReference type="InterPro" id="IPR018097">
    <property type="entry name" value="EGF_Ca-bd_CS"/>
</dbReference>
<dbReference type="CDD" id="cd00054">
    <property type="entry name" value="EGF_CA"/>
    <property type="match status" value="2"/>
</dbReference>
<feature type="transmembrane region" description="Helical" evidence="15">
    <location>
        <begin position="12"/>
        <end position="30"/>
    </location>
</feature>
<keyword evidence="15" id="KW-0472">Membrane</keyword>
<dbReference type="PROSITE" id="PS00010">
    <property type="entry name" value="ASX_HYDROXYL"/>
    <property type="match status" value="1"/>
</dbReference>
<keyword evidence="9" id="KW-1015">Disulfide bond</keyword>
<dbReference type="Gene3D" id="2.10.25.10">
    <property type="entry name" value="Laminin"/>
    <property type="match status" value="2"/>
</dbReference>
<evidence type="ECO:0000256" key="10">
    <source>
        <dbReference type="ARBA" id="ARBA00023180"/>
    </source>
</evidence>
<dbReference type="PROSITE" id="PS50011">
    <property type="entry name" value="PROTEIN_KINASE_DOM"/>
    <property type="match status" value="1"/>
</dbReference>
<name>A0ABM3R4D3_SPIOL</name>
<dbReference type="SMART" id="SM00220">
    <property type="entry name" value="S_TKc"/>
    <property type="match status" value="1"/>
</dbReference>
<keyword evidence="19" id="KW-1185">Reference proteome</keyword>
<evidence type="ECO:0000256" key="9">
    <source>
        <dbReference type="ARBA" id="ARBA00023157"/>
    </source>
</evidence>
<dbReference type="PANTHER" id="PTHR27005">
    <property type="entry name" value="WALL-ASSOCIATED RECEPTOR KINASE-LIKE 21"/>
    <property type="match status" value="1"/>
</dbReference>
<evidence type="ECO:0000259" key="16">
    <source>
        <dbReference type="PROSITE" id="PS50011"/>
    </source>
</evidence>
<dbReference type="SUPFAM" id="SSF57196">
    <property type="entry name" value="EGF/Laminin"/>
    <property type="match status" value="1"/>
</dbReference>
<dbReference type="InterPro" id="IPR000742">
    <property type="entry name" value="EGF"/>
</dbReference>
<sequence>MSSFTVSESVTGTILVVLLGAMILQVWSLAPTTMLSASTTTKPGCLRKCGNLTIPYPFGVGFSAGCSRSMWYDIFCMDSSNGGPPRAMIPWLKDGRDNAMEILEITETQIRLKNQVAYRCLNSTADTPSHFRSFEFFNSSAPFVLSSKSNKLFVIGCHDLSRFYDRSDDVIRSCTAKCKAEATNVVAGECQGIGCCQDIIPTGMRSFSVTLDQVQTNNTSTIFNQPCGYAFVGDQEKFKFRGAVDFDDPNFVKRIITDVPMVLDWVVGDHKCAQAQQDRASYACQQNTTCTDATESGIGGYRCSCRPGYQGNPYLTPGCSDVNECEDPSNSPCYNSCINTQGNYTCSCPSGHSGDGRKDGTGCNPHFPVLKFALGIGFGTLFLLIGISWLCLAIRKRRGIKRKEIFFQKNGGQLLKQLISSNKEDDMEQIKVFTMRELKVATQNFSEKSIVGQGGYGTVYMGVLPNNETVAVKKSKFMDQSQIEQFINELVILARTRHPNVVRLLGCCLEAEVPLLVYEFISNGTLYDHINRTEEPSWYCWTNCLRIATESANAFAYLHSIPIIHRDIKSANILLDDSYITKVSDFGASRLIPLNDTHLSTVVQGTLGYLDPEYFYSSQLTEKSDVYSYGVVLTELLTRARPILIDTRNEERSYNLAAYFVKGMEEGNLFNILDSKLVAEASQEQLFSIAKLVQKCLSVKGEDRPTMKKVATELEELWTLQSQTA</sequence>
<comment type="caution">
    <text evidence="13">Lacks conserved residue(s) required for the propagation of feature annotation.</text>
</comment>
<dbReference type="InterPro" id="IPR045274">
    <property type="entry name" value="WAK-like"/>
</dbReference>
<comment type="subcellular location">
    <subcellularLocation>
        <location evidence="1">Membrane</location>
        <topology evidence="1">Single-pass type I membrane protein</topology>
    </subcellularLocation>
</comment>
<keyword evidence="5" id="KW-0732">Signal</keyword>
<evidence type="ECO:0000256" key="5">
    <source>
        <dbReference type="ARBA" id="ARBA00022729"/>
    </source>
</evidence>
<feature type="domain" description="EGF-like" evidence="17">
    <location>
        <begin position="321"/>
        <end position="355"/>
    </location>
</feature>
<keyword evidence="15" id="KW-1133">Transmembrane helix</keyword>
<dbReference type="PROSITE" id="PS50026">
    <property type="entry name" value="EGF_3"/>
    <property type="match status" value="2"/>
</dbReference>
<evidence type="ECO:0000313" key="19">
    <source>
        <dbReference type="Proteomes" id="UP000813463"/>
    </source>
</evidence>
<proteinExistence type="predicted"/>
<dbReference type="InterPro" id="IPR008271">
    <property type="entry name" value="Ser/Thr_kinase_AS"/>
</dbReference>
<evidence type="ECO:0000256" key="11">
    <source>
        <dbReference type="ARBA" id="ARBA00047558"/>
    </source>
</evidence>
<dbReference type="InterPro" id="IPR017441">
    <property type="entry name" value="Protein_kinase_ATP_BS"/>
</dbReference>
<keyword evidence="15" id="KW-0812">Transmembrane</keyword>
<comment type="catalytic activity">
    <reaction evidence="11">
        <text>L-seryl-[protein] + ATP = O-phospho-L-seryl-[protein] + ADP + H(+)</text>
        <dbReference type="Rhea" id="RHEA:17989"/>
        <dbReference type="Rhea" id="RHEA-COMP:9863"/>
        <dbReference type="Rhea" id="RHEA-COMP:11604"/>
        <dbReference type="ChEBI" id="CHEBI:15378"/>
        <dbReference type="ChEBI" id="CHEBI:29999"/>
        <dbReference type="ChEBI" id="CHEBI:30616"/>
        <dbReference type="ChEBI" id="CHEBI:83421"/>
        <dbReference type="ChEBI" id="CHEBI:456216"/>
    </reaction>
</comment>
<dbReference type="Pfam" id="PF07645">
    <property type="entry name" value="EGF_CA"/>
    <property type="match status" value="1"/>
</dbReference>
<gene>
    <name evidence="20" type="primary">LOC110789238</name>
</gene>
<dbReference type="InterPro" id="IPR007110">
    <property type="entry name" value="Ig-like_dom"/>
</dbReference>
<evidence type="ECO:0000259" key="18">
    <source>
        <dbReference type="PROSITE" id="PS50835"/>
    </source>
</evidence>
<dbReference type="SMART" id="SM00181">
    <property type="entry name" value="EGF"/>
    <property type="match status" value="2"/>
</dbReference>
<feature type="domain" description="Ig-like" evidence="18">
    <location>
        <begin position="74"/>
        <end position="120"/>
    </location>
</feature>
<evidence type="ECO:0000256" key="3">
    <source>
        <dbReference type="ARBA" id="ARBA00022536"/>
    </source>
</evidence>
<keyword evidence="4" id="KW-0808">Transferase</keyword>
<keyword evidence="2" id="KW-0723">Serine/threonine-protein kinase</keyword>
<evidence type="ECO:0000256" key="2">
    <source>
        <dbReference type="ARBA" id="ARBA00022527"/>
    </source>
</evidence>
<dbReference type="PROSITE" id="PS01187">
    <property type="entry name" value="EGF_CA"/>
    <property type="match status" value="1"/>
</dbReference>
<dbReference type="GeneID" id="110789238"/>
<dbReference type="Gene3D" id="1.10.510.10">
    <property type="entry name" value="Transferase(Phosphotransferase) domain 1"/>
    <property type="match status" value="1"/>
</dbReference>
<comment type="catalytic activity">
    <reaction evidence="12">
        <text>L-threonyl-[protein] + ATP = O-phospho-L-threonyl-[protein] + ADP + H(+)</text>
        <dbReference type="Rhea" id="RHEA:46608"/>
        <dbReference type="Rhea" id="RHEA-COMP:11060"/>
        <dbReference type="Rhea" id="RHEA-COMP:11605"/>
        <dbReference type="ChEBI" id="CHEBI:15378"/>
        <dbReference type="ChEBI" id="CHEBI:30013"/>
        <dbReference type="ChEBI" id="CHEBI:30616"/>
        <dbReference type="ChEBI" id="CHEBI:61977"/>
        <dbReference type="ChEBI" id="CHEBI:456216"/>
    </reaction>
</comment>
<dbReference type="InterPro" id="IPR025287">
    <property type="entry name" value="WAK_GUB"/>
</dbReference>
<reference evidence="20" key="2">
    <citation type="submission" date="2025-08" db="UniProtKB">
        <authorList>
            <consortium name="RefSeq"/>
        </authorList>
    </citation>
    <scope>IDENTIFICATION</scope>
    <source>
        <tissue evidence="20">Leaf</tissue>
    </source>
</reference>
<dbReference type="SUPFAM" id="SSF56112">
    <property type="entry name" value="Protein kinase-like (PK-like)"/>
    <property type="match status" value="1"/>
</dbReference>
<dbReference type="InterPro" id="IPR001245">
    <property type="entry name" value="Ser-Thr/Tyr_kinase_cat_dom"/>
</dbReference>
<dbReference type="Gene3D" id="3.30.200.20">
    <property type="entry name" value="Phosphorylase Kinase, domain 1"/>
    <property type="match status" value="1"/>
</dbReference>
<evidence type="ECO:0000256" key="12">
    <source>
        <dbReference type="ARBA" id="ARBA00047951"/>
    </source>
</evidence>